<organism evidence="1 2">
    <name type="scientific">Rhizophagus irregularis (strain DAOM 197198w)</name>
    <name type="common">Glomus intraradices</name>
    <dbReference type="NCBI Taxonomy" id="1432141"/>
    <lineage>
        <taxon>Eukaryota</taxon>
        <taxon>Fungi</taxon>
        <taxon>Fungi incertae sedis</taxon>
        <taxon>Mucoromycota</taxon>
        <taxon>Glomeromycotina</taxon>
        <taxon>Glomeromycetes</taxon>
        <taxon>Glomerales</taxon>
        <taxon>Glomeraceae</taxon>
        <taxon>Rhizophagus</taxon>
    </lineage>
</organism>
<keyword evidence="2" id="KW-1185">Reference proteome</keyword>
<evidence type="ECO:0000313" key="1">
    <source>
        <dbReference type="EMBL" id="EXX67433.1"/>
    </source>
</evidence>
<reference evidence="1 2" key="1">
    <citation type="submission" date="2014-02" db="EMBL/GenBank/DDBJ databases">
        <title>Single nucleus genome sequencing reveals high similarity among nuclei of an endomycorrhizal fungus.</title>
        <authorList>
            <person name="Lin K."/>
            <person name="Geurts R."/>
            <person name="Zhang Z."/>
            <person name="Limpens E."/>
            <person name="Saunders D.G."/>
            <person name="Mu D."/>
            <person name="Pang E."/>
            <person name="Cao H."/>
            <person name="Cha H."/>
            <person name="Lin T."/>
            <person name="Zhou Q."/>
            <person name="Shang Y."/>
            <person name="Li Y."/>
            <person name="Ivanov S."/>
            <person name="Sharma T."/>
            <person name="Velzen R.V."/>
            <person name="Ruijter N.D."/>
            <person name="Aanen D.K."/>
            <person name="Win J."/>
            <person name="Kamoun S."/>
            <person name="Bisseling T."/>
            <person name="Huang S."/>
        </authorList>
    </citation>
    <scope>NUCLEOTIDE SEQUENCE [LARGE SCALE GENOMIC DNA]</scope>
    <source>
        <strain evidence="2">DAOM197198w</strain>
    </source>
</reference>
<evidence type="ECO:0000313" key="2">
    <source>
        <dbReference type="Proteomes" id="UP000022910"/>
    </source>
</evidence>
<name>A0A015MKQ2_RHIIW</name>
<dbReference type="OrthoDB" id="10455210at2759"/>
<comment type="caution">
    <text evidence="1">The sequence shown here is derived from an EMBL/GenBank/DDBJ whole genome shotgun (WGS) entry which is preliminary data.</text>
</comment>
<proteinExistence type="predicted"/>
<gene>
    <name evidence="1" type="ORF">RirG_114420</name>
</gene>
<dbReference type="AlphaFoldDB" id="A0A015MKQ2"/>
<dbReference type="HOGENOM" id="CLU_1696424_0_0_1"/>
<accession>A0A015MKQ2</accession>
<dbReference type="EMBL" id="JEMT01017751">
    <property type="protein sequence ID" value="EXX67433.1"/>
    <property type="molecule type" value="Genomic_DNA"/>
</dbReference>
<dbReference type="Proteomes" id="UP000022910">
    <property type="component" value="Unassembled WGS sequence"/>
</dbReference>
<sequence>MSDIGDLSRINSNNAEDFLKFVLYNGHQFLHEVTVQLSSFMKNSFLKTLFDKSSQSINKTQLLAGMFGECANLNNFFQQAKIVRCFCHLRLYSIWWTGGMGDDTESECPSTSSSNTKITSKPVLETPPILPDMKMTLVDQTVISETFRKKDK</sequence>
<protein>
    <submittedName>
        <fullName evidence="1">Uncharacterized protein</fullName>
    </submittedName>
</protein>